<dbReference type="InterPro" id="IPR036770">
    <property type="entry name" value="Ankyrin_rpt-contain_sf"/>
</dbReference>
<evidence type="ECO:0000313" key="1">
    <source>
        <dbReference type="EMBL" id="KAI5343871.1"/>
    </source>
</evidence>
<name>A0AAD4WIQ2_PRUDU</name>
<dbReference type="Proteomes" id="UP001054821">
    <property type="component" value="Chromosome 2"/>
</dbReference>
<dbReference type="SMART" id="SM00248">
    <property type="entry name" value="ANK"/>
    <property type="match status" value="3"/>
</dbReference>
<proteinExistence type="predicted"/>
<dbReference type="AlphaFoldDB" id="A0AAD4WIQ2"/>
<evidence type="ECO:0000313" key="2">
    <source>
        <dbReference type="Proteomes" id="UP001054821"/>
    </source>
</evidence>
<organism evidence="1 2">
    <name type="scientific">Prunus dulcis</name>
    <name type="common">Almond</name>
    <name type="synonym">Amygdalus dulcis</name>
    <dbReference type="NCBI Taxonomy" id="3755"/>
    <lineage>
        <taxon>Eukaryota</taxon>
        <taxon>Viridiplantae</taxon>
        <taxon>Streptophyta</taxon>
        <taxon>Embryophyta</taxon>
        <taxon>Tracheophyta</taxon>
        <taxon>Spermatophyta</taxon>
        <taxon>Magnoliopsida</taxon>
        <taxon>eudicotyledons</taxon>
        <taxon>Gunneridae</taxon>
        <taxon>Pentapetalae</taxon>
        <taxon>rosids</taxon>
        <taxon>fabids</taxon>
        <taxon>Rosales</taxon>
        <taxon>Rosaceae</taxon>
        <taxon>Amygdaloideae</taxon>
        <taxon>Amygdaleae</taxon>
        <taxon>Prunus</taxon>
    </lineage>
</organism>
<dbReference type="EMBL" id="JAJFAZ020000002">
    <property type="protein sequence ID" value="KAI5343871.1"/>
    <property type="molecule type" value="Genomic_DNA"/>
</dbReference>
<dbReference type="InterPro" id="IPR002110">
    <property type="entry name" value="Ankyrin_rpt"/>
</dbReference>
<evidence type="ECO:0008006" key="3">
    <source>
        <dbReference type="Google" id="ProtNLM"/>
    </source>
</evidence>
<reference evidence="1 2" key="1">
    <citation type="journal article" date="2022" name="G3 (Bethesda)">
        <title>Whole-genome sequence and methylome profiling of the almond [Prunus dulcis (Mill.) D.A. Webb] cultivar 'Nonpareil'.</title>
        <authorList>
            <person name="D'Amico-Willman K.M."/>
            <person name="Ouma W.Z."/>
            <person name="Meulia T."/>
            <person name="Sideli G.M."/>
            <person name="Gradziel T.M."/>
            <person name="Fresnedo-Ramirez J."/>
        </authorList>
    </citation>
    <scope>NUCLEOTIDE SEQUENCE [LARGE SCALE GENOMIC DNA]</scope>
    <source>
        <strain evidence="1">Clone GOH B32 T37-40</strain>
    </source>
</reference>
<protein>
    <recommendedName>
        <fullName evidence="3">DUF4219 domain-containing protein</fullName>
    </recommendedName>
</protein>
<dbReference type="Pfam" id="PF12796">
    <property type="entry name" value="Ank_2"/>
    <property type="match status" value="1"/>
</dbReference>
<accession>A0AAD4WIQ2</accession>
<sequence length="461" mass="53255">MATRAVAADAAVVEVLDSSNYVDWSVLVKNYLLAQDLWDVVEEDEDEEEADDKFKAWKKKNATALHKIQISCGREAFSLIRNATSAKSAWDTLAEKFKPKPFLPRYDESLYKPFFDAVWRGDWNEAKEFLIQHPDAIRARHPCFNTTALYMATDLEHKHIVEELVLLMSEEELEITDNNGWTALAVAAQRGNIKMVECMVRVSKKILSIATNQNWTPILLASGNDQWDVVRYLYSVTPIEDLMPEKGPYGAGLMYYFIATRKFGMARELIRCCPRLVLTKDHYGLFPIEAFRPSAFPSGTRLKFWQQKIYDSIHIDCPINDIRVSVQNEGNEEHNRTKIAWSVLGFLQGLNTNLLEILGIKRLREMKLAHIEARELLDNMCEVIKPSDGIAFFLPAVFRATELGMFEFIDRVLQARPNVMWASNPMRRNLFQFAIECRQEKVYNLFYYKLSKRQRTVIGML</sequence>
<dbReference type="PANTHER" id="PTHR24121">
    <property type="entry name" value="NO MECHANORECEPTOR POTENTIAL C, ISOFORM D-RELATED"/>
    <property type="match status" value="1"/>
</dbReference>
<dbReference type="PANTHER" id="PTHR24121:SF16">
    <property type="entry name" value="NON-SPECIFIC SERINE_THREONINE PROTEIN KINASE"/>
    <property type="match status" value="1"/>
</dbReference>
<dbReference type="SUPFAM" id="SSF48403">
    <property type="entry name" value="Ankyrin repeat"/>
    <property type="match status" value="1"/>
</dbReference>
<comment type="caution">
    <text evidence="1">The sequence shown here is derived from an EMBL/GenBank/DDBJ whole genome shotgun (WGS) entry which is preliminary data.</text>
</comment>
<dbReference type="Gene3D" id="1.25.40.20">
    <property type="entry name" value="Ankyrin repeat-containing domain"/>
    <property type="match status" value="1"/>
</dbReference>
<dbReference type="Pfam" id="PF14223">
    <property type="entry name" value="Retrotran_gag_2"/>
    <property type="match status" value="1"/>
</dbReference>
<keyword evidence="2" id="KW-1185">Reference proteome</keyword>
<gene>
    <name evidence="1" type="ORF">L3X38_011747</name>
</gene>